<dbReference type="STRING" id="53463.SAMN05444389_101623"/>
<dbReference type="GO" id="GO:0003677">
    <property type="term" value="F:DNA binding"/>
    <property type="evidence" value="ECO:0007669"/>
    <property type="project" value="UniProtKB-KW"/>
</dbReference>
<proteinExistence type="predicted"/>
<name>A0A1M7DX15_9RHOB</name>
<accession>A0A1M7DX15</accession>
<keyword evidence="7" id="KW-1185">Reference proteome</keyword>
<dbReference type="PROSITE" id="PS51071">
    <property type="entry name" value="HTH_RPIR"/>
    <property type="match status" value="1"/>
</dbReference>
<dbReference type="InterPro" id="IPR047640">
    <property type="entry name" value="RpiR-like"/>
</dbReference>
<dbReference type="GO" id="GO:0003700">
    <property type="term" value="F:DNA-binding transcription factor activity"/>
    <property type="evidence" value="ECO:0007669"/>
    <property type="project" value="InterPro"/>
</dbReference>
<keyword evidence="3" id="KW-0804">Transcription</keyword>
<dbReference type="Pfam" id="PF01418">
    <property type="entry name" value="HTH_6"/>
    <property type="match status" value="1"/>
</dbReference>
<dbReference type="InterPro" id="IPR036388">
    <property type="entry name" value="WH-like_DNA-bd_sf"/>
</dbReference>
<dbReference type="InterPro" id="IPR046348">
    <property type="entry name" value="SIS_dom_sf"/>
</dbReference>
<dbReference type="AlphaFoldDB" id="A0A1M7DX15"/>
<dbReference type="SUPFAM" id="SSF53697">
    <property type="entry name" value="SIS domain"/>
    <property type="match status" value="1"/>
</dbReference>
<gene>
    <name evidence="6" type="ORF">SAMN05444389_101623</name>
</gene>
<dbReference type="Pfam" id="PF01380">
    <property type="entry name" value="SIS"/>
    <property type="match status" value="1"/>
</dbReference>
<dbReference type="CDD" id="cd05013">
    <property type="entry name" value="SIS_RpiR"/>
    <property type="match status" value="1"/>
</dbReference>
<dbReference type="Proteomes" id="UP000184444">
    <property type="component" value="Unassembled WGS sequence"/>
</dbReference>
<dbReference type="PANTHER" id="PTHR30514">
    <property type="entry name" value="GLUCOKINASE"/>
    <property type="match status" value="1"/>
</dbReference>
<feature type="domain" description="SIS" evidence="5">
    <location>
        <begin position="135"/>
        <end position="272"/>
    </location>
</feature>
<dbReference type="EMBL" id="FRCK01000001">
    <property type="protein sequence ID" value="SHL84044.1"/>
    <property type="molecule type" value="Genomic_DNA"/>
</dbReference>
<dbReference type="InterPro" id="IPR001347">
    <property type="entry name" value="SIS_dom"/>
</dbReference>
<reference evidence="7" key="1">
    <citation type="submission" date="2016-11" db="EMBL/GenBank/DDBJ databases">
        <authorList>
            <person name="Varghese N."/>
            <person name="Submissions S."/>
        </authorList>
    </citation>
    <scope>NUCLEOTIDE SEQUENCE [LARGE SCALE GENOMIC DNA]</scope>
    <source>
        <strain evidence="7">DSM 6637</strain>
    </source>
</reference>
<dbReference type="SUPFAM" id="SSF46689">
    <property type="entry name" value="Homeodomain-like"/>
    <property type="match status" value="1"/>
</dbReference>
<evidence type="ECO:0000313" key="6">
    <source>
        <dbReference type="EMBL" id="SHL84044.1"/>
    </source>
</evidence>
<dbReference type="InterPro" id="IPR000281">
    <property type="entry name" value="HTH_RpiR"/>
</dbReference>
<dbReference type="InterPro" id="IPR035472">
    <property type="entry name" value="RpiR-like_SIS"/>
</dbReference>
<dbReference type="GO" id="GO:1901135">
    <property type="term" value="P:carbohydrate derivative metabolic process"/>
    <property type="evidence" value="ECO:0007669"/>
    <property type="project" value="InterPro"/>
</dbReference>
<dbReference type="RefSeq" id="WP_073061801.1">
    <property type="nucleotide sequence ID" value="NZ_FRCK01000001.1"/>
</dbReference>
<dbReference type="GO" id="GO:0097367">
    <property type="term" value="F:carbohydrate derivative binding"/>
    <property type="evidence" value="ECO:0007669"/>
    <property type="project" value="InterPro"/>
</dbReference>
<evidence type="ECO:0000313" key="7">
    <source>
        <dbReference type="Proteomes" id="UP000184444"/>
    </source>
</evidence>
<dbReference type="Gene3D" id="1.10.10.10">
    <property type="entry name" value="Winged helix-like DNA-binding domain superfamily/Winged helix DNA-binding domain"/>
    <property type="match status" value="1"/>
</dbReference>
<dbReference type="OrthoDB" id="3574600at2"/>
<feature type="domain" description="HTH rpiR-type" evidence="4">
    <location>
        <begin position="13"/>
        <end position="89"/>
    </location>
</feature>
<organism evidence="6 7">
    <name type="scientific">Paracoccus solventivorans</name>
    <dbReference type="NCBI Taxonomy" id="53463"/>
    <lineage>
        <taxon>Bacteria</taxon>
        <taxon>Pseudomonadati</taxon>
        <taxon>Pseudomonadota</taxon>
        <taxon>Alphaproteobacteria</taxon>
        <taxon>Rhodobacterales</taxon>
        <taxon>Paracoccaceae</taxon>
        <taxon>Paracoccus</taxon>
    </lineage>
</organism>
<protein>
    <submittedName>
        <fullName evidence="6">Transcriptional regulator, RpiR family</fullName>
    </submittedName>
</protein>
<evidence type="ECO:0000256" key="3">
    <source>
        <dbReference type="ARBA" id="ARBA00023163"/>
    </source>
</evidence>
<evidence type="ECO:0000259" key="4">
    <source>
        <dbReference type="PROSITE" id="PS51071"/>
    </source>
</evidence>
<evidence type="ECO:0000256" key="2">
    <source>
        <dbReference type="ARBA" id="ARBA00023125"/>
    </source>
</evidence>
<evidence type="ECO:0000256" key="1">
    <source>
        <dbReference type="ARBA" id="ARBA00023015"/>
    </source>
</evidence>
<keyword evidence="2" id="KW-0238">DNA-binding</keyword>
<dbReference type="Gene3D" id="3.40.50.10490">
    <property type="entry name" value="Glucose-6-phosphate isomerase like protein, domain 1"/>
    <property type="match status" value="1"/>
</dbReference>
<dbReference type="InterPro" id="IPR009057">
    <property type="entry name" value="Homeodomain-like_sf"/>
</dbReference>
<keyword evidence="1" id="KW-0805">Transcription regulation</keyword>
<dbReference type="PANTHER" id="PTHR30514:SF18">
    <property type="entry name" value="RPIR-FAMILY TRANSCRIPTIONAL REGULATOR"/>
    <property type="match status" value="1"/>
</dbReference>
<sequence length="302" mass="32261">MTHPPQTQATATAQIRQQLAEIALTAPPALRQLALWLQDNLPLVAFSSVRQLADAAGASPNTVMRLAQALGFGGYGELRESLRLDLRSTTDIYAERTRELRQHPGAALWDLAARADLDNIAALYQPQAVEVLDRCATRLLAARCVHTVGARSCFGIAHHFAYLGGIAFGNFSPPPSLPGMLVDQMATAAADDVVVAIAYEHYSSEVVLACDIARDRGVPFIALTDRPSSPIARGAAEALFLPMDGPHIMPSLTAALSALEALLAVMASRSPEAARRVAEHERRVRDFGGYIPSRGPGSAPAR</sequence>
<evidence type="ECO:0000259" key="5">
    <source>
        <dbReference type="PROSITE" id="PS51464"/>
    </source>
</evidence>
<dbReference type="PROSITE" id="PS51464">
    <property type="entry name" value="SIS"/>
    <property type="match status" value="1"/>
</dbReference>